<evidence type="ECO:0000313" key="2">
    <source>
        <dbReference type="Proteomes" id="UP001597458"/>
    </source>
</evidence>
<name>A0ABW5PU41_9BACI</name>
<dbReference type="Pfam" id="PF11116">
    <property type="entry name" value="DUF2624"/>
    <property type="match status" value="1"/>
</dbReference>
<dbReference type="InterPro" id="IPR020277">
    <property type="entry name" value="DUF2624"/>
</dbReference>
<protein>
    <submittedName>
        <fullName evidence="1">DUF2624 domain-containing protein</fullName>
    </submittedName>
</protein>
<keyword evidence="2" id="KW-1185">Reference proteome</keyword>
<accession>A0ABW5PU41</accession>
<gene>
    <name evidence="1" type="ORF">ACFSTF_13305</name>
</gene>
<evidence type="ECO:0000313" key="1">
    <source>
        <dbReference type="EMBL" id="MFD2618287.1"/>
    </source>
</evidence>
<organism evidence="1 2">
    <name type="scientific">Terrilactibacillus laevilacticus</name>
    <dbReference type="NCBI Taxonomy" id="1380157"/>
    <lineage>
        <taxon>Bacteria</taxon>
        <taxon>Bacillati</taxon>
        <taxon>Bacillota</taxon>
        <taxon>Bacilli</taxon>
        <taxon>Bacillales</taxon>
        <taxon>Bacillaceae</taxon>
        <taxon>Terrilactibacillus</taxon>
    </lineage>
</organism>
<sequence length="87" mass="9961">MNAFIQQMINQKINSVTPEELLRYGAQYGFQINPQQAKEIVSHFNGKHINIFNDSERNKVINALSKTIDPNLVAEVNKLFLNFIKGN</sequence>
<dbReference type="EMBL" id="JBHUMR010000014">
    <property type="protein sequence ID" value="MFD2618287.1"/>
    <property type="molecule type" value="Genomic_DNA"/>
</dbReference>
<dbReference type="RefSeq" id="WP_141189944.1">
    <property type="nucleotide sequence ID" value="NZ_JBHUMR010000014.1"/>
</dbReference>
<comment type="caution">
    <text evidence="1">The sequence shown here is derived from an EMBL/GenBank/DDBJ whole genome shotgun (WGS) entry which is preliminary data.</text>
</comment>
<dbReference type="Proteomes" id="UP001597458">
    <property type="component" value="Unassembled WGS sequence"/>
</dbReference>
<reference evidence="2" key="1">
    <citation type="journal article" date="2019" name="Int. J. Syst. Evol. Microbiol.">
        <title>The Global Catalogue of Microorganisms (GCM) 10K type strain sequencing project: providing services to taxonomists for standard genome sequencing and annotation.</title>
        <authorList>
            <consortium name="The Broad Institute Genomics Platform"/>
            <consortium name="The Broad Institute Genome Sequencing Center for Infectious Disease"/>
            <person name="Wu L."/>
            <person name="Ma J."/>
        </authorList>
    </citation>
    <scope>NUCLEOTIDE SEQUENCE [LARGE SCALE GENOMIC DNA]</scope>
    <source>
        <strain evidence="2">TISTR 2241</strain>
    </source>
</reference>
<proteinExistence type="predicted"/>